<evidence type="ECO:0000313" key="2">
    <source>
        <dbReference type="EMBL" id="CDF58382.1"/>
    </source>
</evidence>
<gene>
    <name evidence="2" type="ORF">TCEL_00428</name>
</gene>
<dbReference type="AlphaFoldDB" id="R7RQ88"/>
<dbReference type="EMBL" id="CAVN010000097">
    <property type="protein sequence ID" value="CDF58382.1"/>
    <property type="molecule type" value="Genomic_DNA"/>
</dbReference>
<keyword evidence="3" id="KW-1185">Reference proteome</keyword>
<evidence type="ECO:0000256" key="1">
    <source>
        <dbReference type="SAM" id="MobiDB-lite"/>
    </source>
</evidence>
<accession>R7RQ88</accession>
<dbReference type="RefSeq" id="WP_018662408.1">
    <property type="nucleotide sequence ID" value="NZ_HF952018.1"/>
</dbReference>
<feature type="region of interest" description="Disordered" evidence="1">
    <location>
        <begin position="51"/>
        <end position="76"/>
    </location>
</feature>
<comment type="caution">
    <text evidence="2">The sequence shown here is derived from an EMBL/GenBank/DDBJ whole genome shotgun (WGS) entry which is preliminary data.</text>
</comment>
<reference evidence="2" key="1">
    <citation type="submission" date="2013-03" db="EMBL/GenBank/DDBJ databases">
        <title>Draft genome sequence of the hydrogen-ethanol-producing anaerobic alkalithermophilic Caloramator celere.</title>
        <authorList>
            <person name="Ciranna A."/>
            <person name="Larjo A."/>
            <person name="Kivisto A."/>
            <person name="Santala V."/>
            <person name="Roos C."/>
            <person name="Karp M."/>
        </authorList>
    </citation>
    <scope>NUCLEOTIDE SEQUENCE [LARGE SCALE GENOMIC DNA]</scope>
    <source>
        <strain evidence="2">DSM 8682</strain>
    </source>
</reference>
<feature type="compositionally biased region" description="Polar residues" evidence="1">
    <location>
        <begin position="51"/>
        <end position="60"/>
    </location>
</feature>
<proteinExistence type="predicted"/>
<dbReference type="Proteomes" id="UP000014923">
    <property type="component" value="Unassembled WGS sequence"/>
</dbReference>
<dbReference type="HOGENOM" id="CLU_1045581_0_0_9"/>
<sequence>MTNINWPCDFYDSKLSVISTNITTAIVNGQLKGFLAGYRYGEKNNISQTQMQTLDDGSSPPQGPTGARVVSTSNNDSINGTGAQKVRIVYLDGDWNLKSETVQLNGTTPVSLNAQDIYHIEAFYVIQVGSNGAASGNITLQNPTGSQTFLTINAGFNQSFKAVAHVPKGYTMLINQFTVSSNGGYCKFYLCVYKNFEHINGGNNILFVTDIIGVNSMNFTQNFFIPIIVTEKHSVKITAIANKNGVSGFGGFWFYLQPKAVSEYFY</sequence>
<organism evidence="2 3">
    <name type="scientific">Thermobrachium celere DSM 8682</name>
    <dbReference type="NCBI Taxonomy" id="941824"/>
    <lineage>
        <taxon>Bacteria</taxon>
        <taxon>Bacillati</taxon>
        <taxon>Bacillota</taxon>
        <taxon>Clostridia</taxon>
        <taxon>Eubacteriales</taxon>
        <taxon>Clostridiaceae</taxon>
        <taxon>Thermobrachium</taxon>
    </lineage>
</organism>
<protein>
    <submittedName>
        <fullName evidence="2">Uncharacterized protein</fullName>
    </submittedName>
</protein>
<evidence type="ECO:0000313" key="3">
    <source>
        <dbReference type="Proteomes" id="UP000014923"/>
    </source>
</evidence>
<name>R7RQ88_9CLOT</name>